<feature type="domain" description="RNA polymerase sigma-70 region 2" evidence="5">
    <location>
        <begin position="24"/>
        <end position="90"/>
    </location>
</feature>
<dbReference type="KEGG" id="copr:Cop2CBH44_08600"/>
<dbReference type="PANTHER" id="PTHR43133:SF51">
    <property type="entry name" value="RNA POLYMERASE SIGMA FACTOR"/>
    <property type="match status" value="1"/>
</dbReference>
<evidence type="ECO:0000313" key="8">
    <source>
        <dbReference type="Proteomes" id="UP000594042"/>
    </source>
</evidence>
<dbReference type="GO" id="GO:0016987">
    <property type="term" value="F:sigma factor activity"/>
    <property type="evidence" value="ECO:0007669"/>
    <property type="project" value="UniProtKB-KW"/>
</dbReference>
<dbReference type="InterPro" id="IPR013249">
    <property type="entry name" value="RNA_pol_sigma70_r4_t2"/>
</dbReference>
<dbReference type="Pfam" id="PF08281">
    <property type="entry name" value="Sigma70_r4_2"/>
    <property type="match status" value="1"/>
</dbReference>
<comment type="similarity">
    <text evidence="1">Belongs to the sigma-70 factor family. ECF subfamily.</text>
</comment>
<keyword evidence="3" id="KW-0731">Sigma factor</keyword>
<evidence type="ECO:0000313" key="7">
    <source>
        <dbReference type="EMBL" id="BCI62507.1"/>
    </source>
</evidence>
<dbReference type="SUPFAM" id="SSF88946">
    <property type="entry name" value="Sigma2 domain of RNA polymerase sigma factors"/>
    <property type="match status" value="1"/>
</dbReference>
<dbReference type="InterPro" id="IPR013325">
    <property type="entry name" value="RNA_pol_sigma_r2"/>
</dbReference>
<dbReference type="SUPFAM" id="SSF88659">
    <property type="entry name" value="Sigma3 and sigma4 domains of RNA polymerase sigma factors"/>
    <property type="match status" value="1"/>
</dbReference>
<dbReference type="InterPro" id="IPR036388">
    <property type="entry name" value="WH-like_DNA-bd_sf"/>
</dbReference>
<dbReference type="InterPro" id="IPR007627">
    <property type="entry name" value="RNA_pol_sigma70_r2"/>
</dbReference>
<dbReference type="EMBL" id="AP023322">
    <property type="protein sequence ID" value="BCI62507.1"/>
    <property type="molecule type" value="Genomic_DNA"/>
</dbReference>
<sequence>MNIKDDKELVWLTAKDPEKGFRYLIAKYKEAVYWHIRRLVVAHEDAQDATQETFIRVFRSLSDFKGECTFRSWVYQIATNEALRLLGKYKKEELVSLDDSFSELSNLMADEYVDYSDLETVKLQKAILSLPTKQQLAFNLRYYNELGYDEIAGIIGSTVDGAKSNYHIAKDKIVKYMNANN</sequence>
<protein>
    <submittedName>
        <fullName evidence="7">RNA polymerase sigma factor</fullName>
    </submittedName>
</protein>
<dbReference type="InterPro" id="IPR014284">
    <property type="entry name" value="RNA_pol_sigma-70_dom"/>
</dbReference>
<keyword evidence="4" id="KW-0804">Transcription</keyword>
<dbReference type="GO" id="GO:0003677">
    <property type="term" value="F:DNA binding"/>
    <property type="evidence" value="ECO:0007669"/>
    <property type="project" value="InterPro"/>
</dbReference>
<dbReference type="PANTHER" id="PTHR43133">
    <property type="entry name" value="RNA POLYMERASE ECF-TYPE SIGMA FACTO"/>
    <property type="match status" value="1"/>
</dbReference>
<dbReference type="RefSeq" id="WP_200755604.1">
    <property type="nucleotide sequence ID" value="NZ_AP023322.1"/>
</dbReference>
<reference evidence="8" key="1">
    <citation type="submission" date="2020-07" db="EMBL/GenBank/DDBJ databases">
        <title>Complete genome sequencing of Coprobacter sp. strain 2CBH44.</title>
        <authorList>
            <person name="Sakamoto M."/>
            <person name="Murakami T."/>
            <person name="Mori H."/>
        </authorList>
    </citation>
    <scope>NUCLEOTIDE SEQUENCE [LARGE SCALE GENOMIC DNA]</scope>
    <source>
        <strain evidence="8">2CBH44</strain>
    </source>
</reference>
<dbReference type="Pfam" id="PF04542">
    <property type="entry name" value="Sigma70_r2"/>
    <property type="match status" value="1"/>
</dbReference>
<dbReference type="AlphaFoldDB" id="A0A7G1HYB3"/>
<dbReference type="Proteomes" id="UP000594042">
    <property type="component" value="Chromosome"/>
</dbReference>
<evidence type="ECO:0000259" key="6">
    <source>
        <dbReference type="Pfam" id="PF08281"/>
    </source>
</evidence>
<feature type="domain" description="RNA polymerase sigma factor 70 region 4 type 2" evidence="6">
    <location>
        <begin position="122"/>
        <end position="172"/>
    </location>
</feature>
<name>A0A7G1HYB3_9BACT</name>
<evidence type="ECO:0000256" key="3">
    <source>
        <dbReference type="ARBA" id="ARBA00023082"/>
    </source>
</evidence>
<dbReference type="InterPro" id="IPR013324">
    <property type="entry name" value="RNA_pol_sigma_r3/r4-like"/>
</dbReference>
<evidence type="ECO:0000256" key="2">
    <source>
        <dbReference type="ARBA" id="ARBA00023015"/>
    </source>
</evidence>
<keyword evidence="8" id="KW-1185">Reference proteome</keyword>
<proteinExistence type="inferred from homology"/>
<dbReference type="InterPro" id="IPR039425">
    <property type="entry name" value="RNA_pol_sigma-70-like"/>
</dbReference>
<evidence type="ECO:0000259" key="5">
    <source>
        <dbReference type="Pfam" id="PF04542"/>
    </source>
</evidence>
<evidence type="ECO:0000256" key="1">
    <source>
        <dbReference type="ARBA" id="ARBA00010641"/>
    </source>
</evidence>
<evidence type="ECO:0000256" key="4">
    <source>
        <dbReference type="ARBA" id="ARBA00023163"/>
    </source>
</evidence>
<dbReference type="NCBIfam" id="TIGR02937">
    <property type="entry name" value="sigma70-ECF"/>
    <property type="match status" value="1"/>
</dbReference>
<keyword evidence="2" id="KW-0805">Transcription regulation</keyword>
<gene>
    <name evidence="7" type="ORF">Cop2CBH44_08600</name>
</gene>
<dbReference type="Gene3D" id="1.10.1740.10">
    <property type="match status" value="1"/>
</dbReference>
<organism evidence="7 8">
    <name type="scientific">Coprobacter secundus subsp. similis</name>
    <dbReference type="NCBI Taxonomy" id="2751153"/>
    <lineage>
        <taxon>Bacteria</taxon>
        <taxon>Pseudomonadati</taxon>
        <taxon>Bacteroidota</taxon>
        <taxon>Bacteroidia</taxon>
        <taxon>Bacteroidales</taxon>
        <taxon>Barnesiellaceae</taxon>
        <taxon>Coprobacter</taxon>
    </lineage>
</organism>
<dbReference type="Gene3D" id="1.10.10.10">
    <property type="entry name" value="Winged helix-like DNA-binding domain superfamily/Winged helix DNA-binding domain"/>
    <property type="match status" value="1"/>
</dbReference>
<accession>A0A7G1HYB3</accession>
<dbReference type="GO" id="GO:0006352">
    <property type="term" value="P:DNA-templated transcription initiation"/>
    <property type="evidence" value="ECO:0007669"/>
    <property type="project" value="InterPro"/>
</dbReference>